<dbReference type="OrthoDB" id="10548508at2759"/>
<reference evidence="3" key="2">
    <citation type="submission" date="2012-11" db="EMBL/GenBank/DDBJ databases">
        <authorList>
            <person name="Kuo A."/>
            <person name="Curtis B.A."/>
            <person name="Tanifuji G."/>
            <person name="Burki F."/>
            <person name="Gruber A."/>
            <person name="Irimia M."/>
            <person name="Maruyama S."/>
            <person name="Arias M.C."/>
            <person name="Ball S.G."/>
            <person name="Gile G.H."/>
            <person name="Hirakawa Y."/>
            <person name="Hopkins J.F."/>
            <person name="Rensing S.A."/>
            <person name="Schmutz J."/>
            <person name="Symeonidi A."/>
            <person name="Elias M."/>
            <person name="Eveleigh R.J."/>
            <person name="Herman E.K."/>
            <person name="Klute M.J."/>
            <person name="Nakayama T."/>
            <person name="Obornik M."/>
            <person name="Reyes-Prieto A."/>
            <person name="Armbrust E.V."/>
            <person name="Aves S.J."/>
            <person name="Beiko R.G."/>
            <person name="Coutinho P."/>
            <person name="Dacks J.B."/>
            <person name="Durnford D.G."/>
            <person name="Fast N.M."/>
            <person name="Green B.R."/>
            <person name="Grisdale C."/>
            <person name="Hempe F."/>
            <person name="Henrissat B."/>
            <person name="Hoppner M.P."/>
            <person name="Ishida K.-I."/>
            <person name="Kim E."/>
            <person name="Koreny L."/>
            <person name="Kroth P.G."/>
            <person name="Liu Y."/>
            <person name="Malik S.-B."/>
            <person name="Maier U.G."/>
            <person name="McRose D."/>
            <person name="Mock T."/>
            <person name="Neilson J.A."/>
            <person name="Onodera N.T."/>
            <person name="Poole A.M."/>
            <person name="Pritham E.J."/>
            <person name="Richards T.A."/>
            <person name="Rocap G."/>
            <person name="Roy S.W."/>
            <person name="Sarai C."/>
            <person name="Schaack S."/>
            <person name="Shirato S."/>
            <person name="Slamovits C.H."/>
            <person name="Spencer D.F."/>
            <person name="Suzuki S."/>
            <person name="Worden A.Z."/>
            <person name="Zauner S."/>
            <person name="Barry K."/>
            <person name="Bell C."/>
            <person name="Bharti A.K."/>
            <person name="Crow J.A."/>
            <person name="Grimwood J."/>
            <person name="Kramer R."/>
            <person name="Lindquist E."/>
            <person name="Lucas S."/>
            <person name="Salamov A."/>
            <person name="McFadden G.I."/>
            <person name="Lane C.E."/>
            <person name="Keeling P.J."/>
            <person name="Gray M.W."/>
            <person name="Grigoriev I.V."/>
            <person name="Archibald J.M."/>
        </authorList>
    </citation>
    <scope>NUCLEOTIDE SEQUENCE</scope>
    <source>
        <strain evidence="3">CCMP2712</strain>
    </source>
</reference>
<keyword evidence="3" id="KW-1185">Reference proteome</keyword>
<evidence type="ECO:0000313" key="2">
    <source>
        <dbReference type="EnsemblProtists" id="EKX52050"/>
    </source>
</evidence>
<accession>L1JV14</accession>
<gene>
    <name evidence="1" type="ORF">GUITHDRAFT_150664</name>
</gene>
<evidence type="ECO:0000313" key="3">
    <source>
        <dbReference type="Proteomes" id="UP000011087"/>
    </source>
</evidence>
<reference evidence="2" key="3">
    <citation type="submission" date="2016-03" db="UniProtKB">
        <authorList>
            <consortium name="EnsemblProtists"/>
        </authorList>
    </citation>
    <scope>IDENTIFICATION</scope>
</reference>
<dbReference type="AlphaFoldDB" id="L1JV14"/>
<feature type="non-terminal residue" evidence="1">
    <location>
        <position position="167"/>
    </location>
</feature>
<dbReference type="EnsemblProtists" id="EKX52050">
    <property type="protein sequence ID" value="EKX52050"/>
    <property type="gene ID" value="GUITHDRAFT_150664"/>
</dbReference>
<name>L1JV14_GUITC</name>
<protein>
    <submittedName>
        <fullName evidence="1 2">Uncharacterized protein</fullName>
    </submittedName>
</protein>
<evidence type="ECO:0000313" key="1">
    <source>
        <dbReference type="EMBL" id="EKX52050.1"/>
    </source>
</evidence>
<dbReference type="Proteomes" id="UP000011087">
    <property type="component" value="Unassembled WGS sequence"/>
</dbReference>
<dbReference type="KEGG" id="gtt:GUITHDRAFT_150664"/>
<dbReference type="EMBL" id="JH992973">
    <property type="protein sequence ID" value="EKX52050.1"/>
    <property type="molecule type" value="Genomic_DNA"/>
</dbReference>
<reference evidence="1 3" key="1">
    <citation type="journal article" date="2012" name="Nature">
        <title>Algal genomes reveal evolutionary mosaicism and the fate of nucleomorphs.</title>
        <authorList>
            <consortium name="DOE Joint Genome Institute"/>
            <person name="Curtis B.A."/>
            <person name="Tanifuji G."/>
            <person name="Burki F."/>
            <person name="Gruber A."/>
            <person name="Irimia M."/>
            <person name="Maruyama S."/>
            <person name="Arias M.C."/>
            <person name="Ball S.G."/>
            <person name="Gile G.H."/>
            <person name="Hirakawa Y."/>
            <person name="Hopkins J.F."/>
            <person name="Kuo A."/>
            <person name="Rensing S.A."/>
            <person name="Schmutz J."/>
            <person name="Symeonidi A."/>
            <person name="Elias M."/>
            <person name="Eveleigh R.J."/>
            <person name="Herman E.K."/>
            <person name="Klute M.J."/>
            <person name="Nakayama T."/>
            <person name="Obornik M."/>
            <person name="Reyes-Prieto A."/>
            <person name="Armbrust E.V."/>
            <person name="Aves S.J."/>
            <person name="Beiko R.G."/>
            <person name="Coutinho P."/>
            <person name="Dacks J.B."/>
            <person name="Durnford D.G."/>
            <person name="Fast N.M."/>
            <person name="Green B.R."/>
            <person name="Grisdale C.J."/>
            <person name="Hempel F."/>
            <person name="Henrissat B."/>
            <person name="Hoppner M.P."/>
            <person name="Ishida K."/>
            <person name="Kim E."/>
            <person name="Koreny L."/>
            <person name="Kroth P.G."/>
            <person name="Liu Y."/>
            <person name="Malik S.B."/>
            <person name="Maier U.G."/>
            <person name="McRose D."/>
            <person name="Mock T."/>
            <person name="Neilson J.A."/>
            <person name="Onodera N.T."/>
            <person name="Poole A.M."/>
            <person name="Pritham E.J."/>
            <person name="Richards T.A."/>
            <person name="Rocap G."/>
            <person name="Roy S.W."/>
            <person name="Sarai C."/>
            <person name="Schaack S."/>
            <person name="Shirato S."/>
            <person name="Slamovits C.H."/>
            <person name="Spencer D.F."/>
            <person name="Suzuki S."/>
            <person name="Worden A.Z."/>
            <person name="Zauner S."/>
            <person name="Barry K."/>
            <person name="Bell C."/>
            <person name="Bharti A.K."/>
            <person name="Crow J.A."/>
            <person name="Grimwood J."/>
            <person name="Kramer R."/>
            <person name="Lindquist E."/>
            <person name="Lucas S."/>
            <person name="Salamov A."/>
            <person name="McFadden G.I."/>
            <person name="Lane C.E."/>
            <person name="Keeling P.J."/>
            <person name="Gray M.W."/>
            <person name="Grigoriev I.V."/>
            <person name="Archibald J.M."/>
        </authorList>
    </citation>
    <scope>NUCLEOTIDE SEQUENCE</scope>
    <source>
        <strain evidence="1 3">CCMP2712</strain>
    </source>
</reference>
<sequence length="167" mass="18234">MRSRNQLIAAVACTLLCSALILVIIPKSLSISLYMPPKSLPVDGNYPGGTTGIPIDGYWPLETSHGATPYFGDPTVVTSPNVLDFSYNPAGARRRSRNQLRRTFLSQLPEGEARATQMYDESDDNGEVDMRADAACWHCAKSYQGNPYAMYTACADICLAADCVERC</sequence>
<dbReference type="RefSeq" id="XP_005839030.1">
    <property type="nucleotide sequence ID" value="XM_005838973.1"/>
</dbReference>
<organism evidence="1">
    <name type="scientific">Guillardia theta (strain CCMP2712)</name>
    <name type="common">Cryptophyte</name>
    <dbReference type="NCBI Taxonomy" id="905079"/>
    <lineage>
        <taxon>Eukaryota</taxon>
        <taxon>Cryptophyceae</taxon>
        <taxon>Pyrenomonadales</taxon>
        <taxon>Geminigeraceae</taxon>
        <taxon>Guillardia</taxon>
    </lineage>
</organism>
<dbReference type="HOGENOM" id="CLU_1598879_0_0_1"/>
<proteinExistence type="predicted"/>
<dbReference type="GeneID" id="17308952"/>
<dbReference type="PaxDb" id="55529-EKX52050"/>